<evidence type="ECO:0000313" key="1">
    <source>
        <dbReference type="EMBL" id="OBW92987.1"/>
    </source>
</evidence>
<dbReference type="RefSeq" id="WP_066108477.1">
    <property type="nucleotide sequence ID" value="NZ_JTJL01000042.1"/>
</dbReference>
<dbReference type="OrthoDB" id="9935608at2"/>
<evidence type="ECO:0000313" key="2">
    <source>
        <dbReference type="Proteomes" id="UP000092649"/>
    </source>
</evidence>
<organism evidence="1 2">
    <name type="scientific">Gallibacterium salpingitidis</name>
    <dbReference type="NCBI Taxonomy" id="505341"/>
    <lineage>
        <taxon>Bacteria</taxon>
        <taxon>Pseudomonadati</taxon>
        <taxon>Pseudomonadota</taxon>
        <taxon>Gammaproteobacteria</taxon>
        <taxon>Pasteurellales</taxon>
        <taxon>Pasteurellaceae</taxon>
        <taxon>Gallibacterium</taxon>
    </lineage>
</organism>
<name>A0A1A7NRY4_9PAST</name>
<comment type="caution">
    <text evidence="1">The sequence shown here is derived from an EMBL/GenBank/DDBJ whole genome shotgun (WGS) entry which is preliminary data.</text>
</comment>
<accession>A0A1A7NRY4</accession>
<gene>
    <name evidence="1" type="ORF">QS62_07925</name>
</gene>
<proteinExistence type="predicted"/>
<protein>
    <submittedName>
        <fullName evidence="1">Uncharacterized protein</fullName>
    </submittedName>
</protein>
<dbReference type="AlphaFoldDB" id="A0A1A7NRY4"/>
<keyword evidence="2" id="KW-1185">Reference proteome</keyword>
<sequence>MLVRNVEPRLLRVGGEFIAPNQTVELAENTVGLKSLLKRGVLIQVKVENDPKKDPKQEDKKQE</sequence>
<dbReference type="EMBL" id="JTJL01000042">
    <property type="protein sequence ID" value="OBW92987.1"/>
    <property type="molecule type" value="Genomic_DNA"/>
</dbReference>
<reference evidence="1 2" key="1">
    <citation type="submission" date="2014-11" db="EMBL/GenBank/DDBJ databases">
        <title>Pan-genome of Gallibacterium spp.</title>
        <authorList>
            <person name="Kudirkiene E."/>
            <person name="Bojesen A.M."/>
        </authorList>
    </citation>
    <scope>NUCLEOTIDE SEQUENCE [LARGE SCALE GENOMIC DNA]</scope>
    <source>
        <strain evidence="1 2">F150</strain>
    </source>
</reference>
<dbReference type="Proteomes" id="UP000092649">
    <property type="component" value="Unassembled WGS sequence"/>
</dbReference>